<sequence length="157" mass="18240">MQNILNVINEKINKDRKKLKRYKLVDKIISLSIAILNITAVVLAFIALVKILNIIKLENSSQWYQKTSLVLILCLAIMIIFGFILTIIIEIYKYNARTNEYKKYLTTIKDLYVKHSSGLISDEELSEFIDILWINANQKRKIIVADVVKQQLKKGKK</sequence>
<feature type="transmembrane region" description="Helical" evidence="1">
    <location>
        <begin position="24"/>
        <end position="49"/>
    </location>
</feature>
<keyword evidence="1" id="KW-0472">Membrane</keyword>
<protein>
    <submittedName>
        <fullName evidence="2">Uncharacterized protein</fullName>
    </submittedName>
</protein>
<dbReference type="Proteomes" id="UP000318927">
    <property type="component" value="Chromosome"/>
</dbReference>
<reference evidence="2 3" key="1">
    <citation type="journal article" date="2019" name="Microbiol. Resour. Announc.">
        <title>Complete Genome Sequences of Three Mycoplasma anserisalpingitis (Mycoplasma sp. 1220) Strains.</title>
        <authorList>
            <person name="Grozner D."/>
            <person name="Forro B."/>
            <person name="Kovacs A.B."/>
            <person name="Marton S."/>
            <person name="Banyai K."/>
            <person name="Kreizinger Z."/>
            <person name="Sulyok K.M."/>
            <person name="Gyuranecz M."/>
        </authorList>
    </citation>
    <scope>NUCLEOTIDE SEQUENCE [LARGE SCALE GENOMIC DNA]</scope>
    <source>
        <strain evidence="2 3">ATCC:BAA-2147</strain>
    </source>
</reference>
<dbReference type="EMBL" id="CP042295">
    <property type="protein sequence ID" value="QDY87173.1"/>
    <property type="molecule type" value="Genomic_DNA"/>
</dbReference>
<gene>
    <name evidence="2" type="ORF">FRW55_03370</name>
</gene>
<dbReference type="RefSeq" id="WP_146368722.1">
    <property type="nucleotide sequence ID" value="NZ_CP042295.1"/>
</dbReference>
<organism evidence="2 3">
    <name type="scientific">Mycoplasma anserisalpingitidis</name>
    <dbReference type="NCBI Taxonomy" id="519450"/>
    <lineage>
        <taxon>Bacteria</taxon>
        <taxon>Bacillati</taxon>
        <taxon>Mycoplasmatota</taxon>
        <taxon>Mollicutes</taxon>
        <taxon>Mycoplasmataceae</taxon>
        <taxon>Mycoplasma</taxon>
    </lineage>
</organism>
<keyword evidence="3" id="KW-1185">Reference proteome</keyword>
<keyword evidence="1" id="KW-1133">Transmembrane helix</keyword>
<dbReference type="OrthoDB" id="401399at2"/>
<evidence type="ECO:0000313" key="3">
    <source>
        <dbReference type="Proteomes" id="UP000318927"/>
    </source>
</evidence>
<dbReference type="KEGG" id="mans:FRW55_03370"/>
<dbReference type="AlphaFoldDB" id="A0A5B8JCY9"/>
<evidence type="ECO:0000256" key="1">
    <source>
        <dbReference type="SAM" id="Phobius"/>
    </source>
</evidence>
<accession>A0A5B8JCY9</accession>
<keyword evidence="1" id="KW-0812">Transmembrane</keyword>
<proteinExistence type="predicted"/>
<evidence type="ECO:0000313" key="2">
    <source>
        <dbReference type="EMBL" id="QDY87173.1"/>
    </source>
</evidence>
<feature type="transmembrane region" description="Helical" evidence="1">
    <location>
        <begin position="69"/>
        <end position="92"/>
    </location>
</feature>
<name>A0A5B8JCY9_9MOLU</name>